<dbReference type="InterPro" id="IPR013154">
    <property type="entry name" value="ADH-like_N"/>
</dbReference>
<keyword evidence="3" id="KW-1185">Reference proteome</keyword>
<proteinExistence type="predicted"/>
<dbReference type="RefSeq" id="WP_261500145.1">
    <property type="nucleotide sequence ID" value="NZ_JAODYH010000004.1"/>
</dbReference>
<dbReference type="Pfam" id="PF08240">
    <property type="entry name" value="ADH_N"/>
    <property type="match status" value="1"/>
</dbReference>
<reference evidence="2 3" key="1">
    <citation type="submission" date="2022-09" db="EMBL/GenBank/DDBJ databases">
        <title>Draft genome of isolate Be4.</title>
        <authorList>
            <person name="Sanchez-Castro I."/>
            <person name="Martinez-Rodriguez P."/>
            <person name="Descostes M."/>
            <person name="Merroun M."/>
        </authorList>
    </citation>
    <scope>NUCLEOTIDE SEQUENCE [LARGE SCALE GENOMIC DNA]</scope>
    <source>
        <strain evidence="2 3">Be4</strain>
    </source>
</reference>
<dbReference type="InterPro" id="IPR014188">
    <property type="entry name" value="Acrylyl-CoA_reductase_AcuI"/>
</dbReference>
<dbReference type="Pfam" id="PF00107">
    <property type="entry name" value="ADH_zinc_N"/>
    <property type="match status" value="1"/>
</dbReference>
<dbReference type="CDD" id="cd05280">
    <property type="entry name" value="MDR_yhdh_yhfp"/>
    <property type="match status" value="1"/>
</dbReference>
<dbReference type="InterPro" id="IPR020843">
    <property type="entry name" value="ER"/>
</dbReference>
<organism evidence="2 3">
    <name type="scientific">Acidovorax bellezanensis</name>
    <dbReference type="NCBI Taxonomy" id="2976702"/>
    <lineage>
        <taxon>Bacteria</taxon>
        <taxon>Pseudomonadati</taxon>
        <taxon>Pseudomonadota</taxon>
        <taxon>Betaproteobacteria</taxon>
        <taxon>Burkholderiales</taxon>
        <taxon>Comamonadaceae</taxon>
        <taxon>Acidovorax</taxon>
    </lineage>
</organism>
<comment type="caution">
    <text evidence="2">The sequence shown here is derived from an EMBL/GenBank/DDBJ whole genome shotgun (WGS) entry which is preliminary data.</text>
</comment>
<dbReference type="SUPFAM" id="SSF51735">
    <property type="entry name" value="NAD(P)-binding Rossmann-fold domains"/>
    <property type="match status" value="1"/>
</dbReference>
<dbReference type="PANTHER" id="PTHR43677">
    <property type="entry name" value="SHORT-CHAIN DEHYDROGENASE/REDUCTASE"/>
    <property type="match status" value="1"/>
</dbReference>
<dbReference type="Gene3D" id="3.90.180.10">
    <property type="entry name" value="Medium-chain alcohol dehydrogenases, catalytic domain"/>
    <property type="match status" value="1"/>
</dbReference>
<dbReference type="InterPro" id="IPR036291">
    <property type="entry name" value="NAD(P)-bd_dom_sf"/>
</dbReference>
<dbReference type="PANTHER" id="PTHR43677:SF1">
    <property type="entry name" value="ACRYLYL-COA REDUCTASE ACUI-RELATED"/>
    <property type="match status" value="1"/>
</dbReference>
<dbReference type="InterPro" id="IPR011032">
    <property type="entry name" value="GroES-like_sf"/>
</dbReference>
<dbReference type="EMBL" id="JAODYH010000004">
    <property type="protein sequence ID" value="MCT9810983.1"/>
    <property type="molecule type" value="Genomic_DNA"/>
</dbReference>
<dbReference type="Gene3D" id="3.40.50.720">
    <property type="entry name" value="NAD(P)-binding Rossmann-like Domain"/>
    <property type="match status" value="1"/>
</dbReference>
<sequence length="331" mass="34620">MHTFQALRLLPGETEPLRQIATLTLDDLSPGNVVIQVAYSSINYKDALASKGLNAIIRSWPRIGGIDLTGTVLESADARFAPGDEVVVHGFGIGVDHDGGHAQLARVPADWVLPLPKGLSLFEAAVIGVAGYTAAYALHLMELNGLAPDQGPVLVSGATGGVASLAIDMLAQRGYQVTAMSGKADATPYLLGLGASAVTGRIAPQDQPKPLEKSQWAGAMDSVGGATLAWLTRTMQPGGVIAAFGNAGGAELATTVLPFILRGIRLLGINANSPMPLREIVWNKIAGEYRPAHLAQIAHVIDMQELPTYLDRTLAGQVRGRTVIDMGGSVQ</sequence>
<dbReference type="InterPro" id="IPR013149">
    <property type="entry name" value="ADH-like_C"/>
</dbReference>
<evidence type="ECO:0000313" key="3">
    <source>
        <dbReference type="Proteomes" id="UP001525968"/>
    </source>
</evidence>
<dbReference type="SMART" id="SM00829">
    <property type="entry name" value="PKS_ER"/>
    <property type="match status" value="1"/>
</dbReference>
<gene>
    <name evidence="2" type="ORF">N0K08_10085</name>
</gene>
<protein>
    <submittedName>
        <fullName evidence="2">Oxidoreductase</fullName>
    </submittedName>
</protein>
<evidence type="ECO:0000313" key="2">
    <source>
        <dbReference type="EMBL" id="MCT9810983.1"/>
    </source>
</evidence>
<dbReference type="NCBIfam" id="TIGR02823">
    <property type="entry name" value="oxido_YhdH"/>
    <property type="match status" value="1"/>
</dbReference>
<name>A0ABT2PPF4_9BURK</name>
<dbReference type="InterPro" id="IPR051397">
    <property type="entry name" value="Zn-ADH-like_protein"/>
</dbReference>
<evidence type="ECO:0000259" key="1">
    <source>
        <dbReference type="SMART" id="SM00829"/>
    </source>
</evidence>
<accession>A0ABT2PPF4</accession>
<feature type="domain" description="Enoyl reductase (ER)" evidence="1">
    <location>
        <begin position="18"/>
        <end position="324"/>
    </location>
</feature>
<dbReference type="SUPFAM" id="SSF50129">
    <property type="entry name" value="GroES-like"/>
    <property type="match status" value="1"/>
</dbReference>
<dbReference type="Proteomes" id="UP001525968">
    <property type="component" value="Unassembled WGS sequence"/>
</dbReference>